<accession>A0A146LJR5</accession>
<feature type="non-terminal residue" evidence="2">
    <location>
        <position position="134"/>
    </location>
</feature>
<protein>
    <submittedName>
        <fullName evidence="2">Oxysterol-binding protein 1</fullName>
    </submittedName>
</protein>
<dbReference type="EMBL" id="GDHC01010295">
    <property type="protein sequence ID" value="JAQ08334.1"/>
    <property type="molecule type" value="Transcribed_RNA"/>
</dbReference>
<reference evidence="2" key="1">
    <citation type="journal article" date="2016" name="Gigascience">
        <title>De novo construction of an expanded transcriptome assembly for the western tarnished plant bug, Lygus hesperus.</title>
        <authorList>
            <person name="Tassone E.E."/>
            <person name="Geib S.M."/>
            <person name="Hall B."/>
            <person name="Fabrick J.A."/>
            <person name="Brent C.S."/>
            <person name="Hull J.J."/>
        </authorList>
    </citation>
    <scope>NUCLEOTIDE SEQUENCE</scope>
</reference>
<feature type="non-terminal residue" evidence="2">
    <location>
        <position position="1"/>
    </location>
</feature>
<dbReference type="AlphaFoldDB" id="A0A146LJR5"/>
<sequence length="134" mass="14787">GHKWTRLLQHEREQRQRLQEMVETLAQQHSRLEQAANAHAHRPNGPVSASEGEEEDENEFYDALAEGGSTPGSNPADGRFTLDIPKCAPHRRNSSDSSSEAEESQETQQVVVLRGKSELKSTNVMPEVISVTGG</sequence>
<name>A0A146LJR5_LYGHE</name>
<organism evidence="2">
    <name type="scientific">Lygus hesperus</name>
    <name type="common">Western plant bug</name>
    <dbReference type="NCBI Taxonomy" id="30085"/>
    <lineage>
        <taxon>Eukaryota</taxon>
        <taxon>Metazoa</taxon>
        <taxon>Ecdysozoa</taxon>
        <taxon>Arthropoda</taxon>
        <taxon>Hexapoda</taxon>
        <taxon>Insecta</taxon>
        <taxon>Pterygota</taxon>
        <taxon>Neoptera</taxon>
        <taxon>Paraneoptera</taxon>
        <taxon>Hemiptera</taxon>
        <taxon>Heteroptera</taxon>
        <taxon>Panheteroptera</taxon>
        <taxon>Cimicomorpha</taxon>
        <taxon>Miridae</taxon>
        <taxon>Mirini</taxon>
        <taxon>Lygus</taxon>
    </lineage>
</organism>
<evidence type="ECO:0000313" key="2">
    <source>
        <dbReference type="EMBL" id="JAQ08334.1"/>
    </source>
</evidence>
<proteinExistence type="predicted"/>
<gene>
    <name evidence="2" type="primary">Osbp</name>
    <name evidence="2" type="ORF">g.1884</name>
</gene>
<feature type="compositionally biased region" description="Acidic residues" evidence="1">
    <location>
        <begin position="51"/>
        <end position="60"/>
    </location>
</feature>
<feature type="region of interest" description="Disordered" evidence="1">
    <location>
        <begin position="22"/>
        <end position="134"/>
    </location>
</feature>
<evidence type="ECO:0000256" key="1">
    <source>
        <dbReference type="SAM" id="MobiDB-lite"/>
    </source>
</evidence>